<evidence type="ECO:0000256" key="2">
    <source>
        <dbReference type="ARBA" id="ARBA00022801"/>
    </source>
</evidence>
<comment type="caution">
    <text evidence="4">The sequence shown here is derived from an EMBL/GenBank/DDBJ whole genome shotgun (WGS) entry which is preliminary data.</text>
</comment>
<dbReference type="GO" id="GO:0016787">
    <property type="term" value="F:hydrolase activity"/>
    <property type="evidence" value="ECO:0007669"/>
    <property type="project" value="UniProtKB-KW"/>
</dbReference>
<dbReference type="Proteomes" id="UP000029998">
    <property type="component" value="Unassembled WGS sequence"/>
</dbReference>
<dbReference type="PANTHER" id="PTHR10655">
    <property type="entry name" value="LYSOPHOSPHOLIPASE-RELATED"/>
    <property type="match status" value="1"/>
</dbReference>
<keyword evidence="2" id="KW-0378">Hydrolase</keyword>
<evidence type="ECO:0000313" key="5">
    <source>
        <dbReference type="Proteomes" id="UP000029998"/>
    </source>
</evidence>
<comment type="similarity">
    <text evidence="1">Belongs to the AB hydrolase superfamily. AB hydrolase 2 family.</text>
</comment>
<feature type="domain" description="Phospholipase/carboxylesterase/thioesterase" evidence="3">
    <location>
        <begin position="22"/>
        <end position="205"/>
    </location>
</feature>
<dbReference type="InterPro" id="IPR003140">
    <property type="entry name" value="PLipase/COase/thioEstase"/>
</dbReference>
<dbReference type="InterPro" id="IPR029058">
    <property type="entry name" value="AB_hydrolase_fold"/>
</dbReference>
<evidence type="ECO:0000256" key="1">
    <source>
        <dbReference type="ARBA" id="ARBA00006499"/>
    </source>
</evidence>
<dbReference type="SUPFAM" id="SSF53474">
    <property type="entry name" value="alpha/beta-Hydrolases"/>
    <property type="match status" value="1"/>
</dbReference>
<gene>
    <name evidence="4" type="ORF">N800_08950</name>
</gene>
<dbReference type="PANTHER" id="PTHR10655:SF17">
    <property type="entry name" value="LYSOPHOSPHOLIPASE-LIKE PROTEIN 1"/>
    <property type="match status" value="1"/>
</dbReference>
<organism evidence="4 5">
    <name type="scientific">Lysobacter daejeonensis GH1-9</name>
    <dbReference type="NCBI Taxonomy" id="1385517"/>
    <lineage>
        <taxon>Bacteria</taxon>
        <taxon>Pseudomonadati</taxon>
        <taxon>Pseudomonadota</taxon>
        <taxon>Gammaproteobacteria</taxon>
        <taxon>Lysobacterales</taxon>
        <taxon>Lysobacteraceae</taxon>
        <taxon>Aerolutibacter</taxon>
    </lineage>
</organism>
<evidence type="ECO:0000259" key="3">
    <source>
        <dbReference type="Pfam" id="PF02230"/>
    </source>
</evidence>
<accession>A0A0A0F1W9</accession>
<dbReference type="Pfam" id="PF02230">
    <property type="entry name" value="Abhydrolase_2"/>
    <property type="match status" value="1"/>
</dbReference>
<sequence length="226" mass="23818">MGELMRDATTGLAWRVAEPAPTAPTSLLVLLHGVGGNEAQLADLARTAGPDVLVVLPQGRLVLGPGQFGWFRVAFTPTGPQITPEEAEASRIALTQWIGTLQRQHGVAPSRTVVAGFSQGGIMSASVALTAPESVAGFGVLAGRILPELEAAVAPAERLRALRGFIGHGIHDSKLPVTWAERADAWLTQLGVPHTTRLYPVDHTLSAGMRADFEAWYRPLLAAASA</sequence>
<protein>
    <submittedName>
        <fullName evidence="4">Phospholipase</fullName>
    </submittedName>
</protein>
<reference evidence="4 5" key="1">
    <citation type="submission" date="2013-08" db="EMBL/GenBank/DDBJ databases">
        <title>Genome sequencing of Lysobacter.</title>
        <authorList>
            <person name="Zhang S."/>
            <person name="Wang G."/>
        </authorList>
    </citation>
    <scope>NUCLEOTIDE SEQUENCE [LARGE SCALE GENOMIC DNA]</scope>
    <source>
        <strain evidence="4 5">GH1-9</strain>
    </source>
</reference>
<dbReference type="EMBL" id="AVPU01000001">
    <property type="protein sequence ID" value="KGM56313.1"/>
    <property type="molecule type" value="Genomic_DNA"/>
</dbReference>
<dbReference type="Gene3D" id="3.40.50.1820">
    <property type="entry name" value="alpha/beta hydrolase"/>
    <property type="match status" value="1"/>
</dbReference>
<keyword evidence="5" id="KW-1185">Reference proteome</keyword>
<evidence type="ECO:0000313" key="4">
    <source>
        <dbReference type="EMBL" id="KGM56313.1"/>
    </source>
</evidence>
<dbReference type="AlphaFoldDB" id="A0A0A0F1W9"/>
<dbReference type="eggNOG" id="COG0400">
    <property type="taxonomic scope" value="Bacteria"/>
</dbReference>
<proteinExistence type="inferred from homology"/>
<dbReference type="STRING" id="1385517.N800_08950"/>
<name>A0A0A0F1W9_9GAMM</name>
<dbReference type="InterPro" id="IPR050565">
    <property type="entry name" value="LYPA1-2/EST-like"/>
</dbReference>